<keyword evidence="2" id="KW-1185">Reference proteome</keyword>
<dbReference type="EMBL" id="LDEV01002623">
    <property type="protein sequence ID" value="KLJ08289.1"/>
    <property type="molecule type" value="Genomic_DNA"/>
</dbReference>
<sequence length="131" mass="14080">MHPKILLLDGRMAGRKSGWLGASSGKGCSLKRPGGSSISDSVATERALANQLAEVDWLARRNLKPFLATPPAAPNRANTTLQGMVGTSSAPLILSGECWASEAPNVRDQTVHGEFFWATNKHVQSWSALRR</sequence>
<evidence type="ECO:0000313" key="2">
    <source>
        <dbReference type="Proteomes" id="UP000053573"/>
    </source>
</evidence>
<gene>
    <name evidence="1" type="ORF">EMPG_16274</name>
</gene>
<accession>A0A0H1BA46</accession>
<proteinExistence type="predicted"/>
<organism evidence="1 2">
    <name type="scientific">Blastomyces silverae</name>
    <dbReference type="NCBI Taxonomy" id="2060906"/>
    <lineage>
        <taxon>Eukaryota</taxon>
        <taxon>Fungi</taxon>
        <taxon>Dikarya</taxon>
        <taxon>Ascomycota</taxon>
        <taxon>Pezizomycotina</taxon>
        <taxon>Eurotiomycetes</taxon>
        <taxon>Eurotiomycetidae</taxon>
        <taxon>Onygenales</taxon>
        <taxon>Ajellomycetaceae</taxon>
        <taxon>Blastomyces</taxon>
    </lineage>
</organism>
<name>A0A0H1BA46_9EURO</name>
<dbReference type="OrthoDB" id="10490973at2759"/>
<evidence type="ECO:0000313" key="1">
    <source>
        <dbReference type="EMBL" id="KLJ08289.1"/>
    </source>
</evidence>
<dbReference type="AlphaFoldDB" id="A0A0H1BA46"/>
<dbReference type="Proteomes" id="UP000053573">
    <property type="component" value="Unassembled WGS sequence"/>
</dbReference>
<reference evidence="2" key="1">
    <citation type="journal article" date="2015" name="PLoS Genet.">
        <title>The dynamic genome and transcriptome of the human fungal pathogen Blastomyces and close relative Emmonsia.</title>
        <authorList>
            <person name="Munoz J.F."/>
            <person name="Gauthier G.M."/>
            <person name="Desjardins C.A."/>
            <person name="Gallo J.E."/>
            <person name="Holder J."/>
            <person name="Sullivan T.D."/>
            <person name="Marty A.J."/>
            <person name="Carmen J.C."/>
            <person name="Chen Z."/>
            <person name="Ding L."/>
            <person name="Gujja S."/>
            <person name="Magrini V."/>
            <person name="Misas E."/>
            <person name="Mitreva M."/>
            <person name="Priest M."/>
            <person name="Saif S."/>
            <person name="Whiston E.A."/>
            <person name="Young S."/>
            <person name="Zeng Q."/>
            <person name="Goldman W.E."/>
            <person name="Mardis E.R."/>
            <person name="Taylor J.W."/>
            <person name="McEwen J.G."/>
            <person name="Clay O.K."/>
            <person name="Klein B.S."/>
            <person name="Cuomo C.A."/>
        </authorList>
    </citation>
    <scope>NUCLEOTIDE SEQUENCE [LARGE SCALE GENOMIC DNA]</scope>
    <source>
        <strain evidence="2">UAMH 139</strain>
    </source>
</reference>
<comment type="caution">
    <text evidence="1">The sequence shown here is derived from an EMBL/GenBank/DDBJ whole genome shotgun (WGS) entry which is preliminary data.</text>
</comment>
<protein>
    <submittedName>
        <fullName evidence="1">Uncharacterized protein</fullName>
    </submittedName>
</protein>